<evidence type="ECO:0000256" key="1">
    <source>
        <dbReference type="SAM" id="MobiDB-lite"/>
    </source>
</evidence>
<organism evidence="2">
    <name type="scientific">Streptomyces sp. R44</name>
    <dbReference type="NCBI Taxonomy" id="3238633"/>
    <lineage>
        <taxon>Bacteria</taxon>
        <taxon>Bacillati</taxon>
        <taxon>Actinomycetota</taxon>
        <taxon>Actinomycetes</taxon>
        <taxon>Kitasatosporales</taxon>
        <taxon>Streptomycetaceae</taxon>
        <taxon>Streptomyces</taxon>
    </lineage>
</organism>
<dbReference type="EMBL" id="CP163444">
    <property type="protein sequence ID" value="XDQ76969.1"/>
    <property type="molecule type" value="Genomic_DNA"/>
</dbReference>
<gene>
    <name evidence="2" type="ORF">AB5J54_33515</name>
</gene>
<proteinExistence type="predicted"/>
<evidence type="ECO:0000313" key="2">
    <source>
        <dbReference type="EMBL" id="XDQ76969.1"/>
    </source>
</evidence>
<protein>
    <recommendedName>
        <fullName evidence="3">Transposase</fullName>
    </recommendedName>
</protein>
<reference evidence="2" key="1">
    <citation type="submission" date="2024-07" db="EMBL/GenBank/DDBJ databases">
        <authorList>
            <person name="Yu S.T."/>
        </authorList>
    </citation>
    <scope>NUCLEOTIDE SEQUENCE</scope>
    <source>
        <strain evidence="2">R44</strain>
    </source>
</reference>
<feature type="region of interest" description="Disordered" evidence="1">
    <location>
        <begin position="61"/>
        <end position="83"/>
    </location>
</feature>
<dbReference type="RefSeq" id="WP_369149632.1">
    <property type="nucleotide sequence ID" value="NZ_CP163444.1"/>
</dbReference>
<sequence length="102" mass="11080">MSTQLAAGRGRTTAHHAVAMPRGAVNHAMRTWRLRYNPAKHSVPAEPRAAVRLCWTPDEAAASLRPSANPRPKPAAPQRYHRDSSCMRIGRSAGLAFFGPAV</sequence>
<dbReference type="AlphaFoldDB" id="A0AB39TG67"/>
<accession>A0AB39TG67</accession>
<evidence type="ECO:0008006" key="3">
    <source>
        <dbReference type="Google" id="ProtNLM"/>
    </source>
</evidence>
<feature type="region of interest" description="Disordered" evidence="1">
    <location>
        <begin position="1"/>
        <end position="22"/>
    </location>
</feature>
<name>A0AB39TG67_9ACTN</name>